<accession>A0A9R1WJ15</accession>
<gene>
    <name evidence="1" type="ORF">LSAT_V11C200056510</name>
</gene>
<keyword evidence="2" id="KW-1185">Reference proteome</keyword>
<dbReference type="PANTHER" id="PTHR47599">
    <property type="entry name" value="CELL-TO-CELL MOVEMENT PROTEIN"/>
    <property type="match status" value="1"/>
</dbReference>
<dbReference type="Proteomes" id="UP000235145">
    <property type="component" value="Unassembled WGS sequence"/>
</dbReference>
<dbReference type="InterPro" id="IPR028919">
    <property type="entry name" value="Viral_movement"/>
</dbReference>
<evidence type="ECO:0000313" key="1">
    <source>
        <dbReference type="EMBL" id="KAJ0223647.1"/>
    </source>
</evidence>
<proteinExistence type="predicted"/>
<protein>
    <submittedName>
        <fullName evidence="1">Uncharacterized protein</fullName>
    </submittedName>
</protein>
<reference evidence="1 2" key="1">
    <citation type="journal article" date="2017" name="Nat. Commun.">
        <title>Genome assembly with in vitro proximity ligation data and whole-genome triplication in lettuce.</title>
        <authorList>
            <person name="Reyes-Chin-Wo S."/>
            <person name="Wang Z."/>
            <person name="Yang X."/>
            <person name="Kozik A."/>
            <person name="Arikit S."/>
            <person name="Song C."/>
            <person name="Xia L."/>
            <person name="Froenicke L."/>
            <person name="Lavelle D.O."/>
            <person name="Truco M.J."/>
            <person name="Xia R."/>
            <person name="Zhu S."/>
            <person name="Xu C."/>
            <person name="Xu H."/>
            <person name="Xu X."/>
            <person name="Cox K."/>
            <person name="Korf I."/>
            <person name="Meyers B.C."/>
            <person name="Michelmore R.W."/>
        </authorList>
    </citation>
    <scope>NUCLEOTIDE SEQUENCE [LARGE SCALE GENOMIC DNA]</scope>
    <source>
        <strain evidence="2">cv. Salinas</strain>
        <tissue evidence="1">Seedlings</tissue>
    </source>
</reference>
<dbReference type="InterPro" id="IPR051596">
    <property type="entry name" value="Caulimoviridae_Movement"/>
</dbReference>
<dbReference type="AlphaFoldDB" id="A0A9R1WJ15"/>
<dbReference type="PANTHER" id="PTHR47599:SF2">
    <property type="match status" value="1"/>
</dbReference>
<name>A0A9R1WJ15_LACSA</name>
<organism evidence="1 2">
    <name type="scientific">Lactuca sativa</name>
    <name type="common">Garden lettuce</name>
    <dbReference type="NCBI Taxonomy" id="4236"/>
    <lineage>
        <taxon>Eukaryota</taxon>
        <taxon>Viridiplantae</taxon>
        <taxon>Streptophyta</taxon>
        <taxon>Embryophyta</taxon>
        <taxon>Tracheophyta</taxon>
        <taxon>Spermatophyta</taxon>
        <taxon>Magnoliopsida</taxon>
        <taxon>eudicotyledons</taxon>
        <taxon>Gunneridae</taxon>
        <taxon>Pentapetalae</taxon>
        <taxon>asterids</taxon>
        <taxon>campanulids</taxon>
        <taxon>Asterales</taxon>
        <taxon>Asteraceae</taxon>
        <taxon>Cichorioideae</taxon>
        <taxon>Cichorieae</taxon>
        <taxon>Lactucinae</taxon>
        <taxon>Lactuca</taxon>
    </lineage>
</organism>
<dbReference type="EMBL" id="NBSK02000002">
    <property type="protein sequence ID" value="KAJ0223647.1"/>
    <property type="molecule type" value="Genomic_DNA"/>
</dbReference>
<sequence>MEYYVILPRFIMSIFNRFKNSNKQLIKNQLIEEYEIPKNLDLLNKWTIPSIHPKFIYELGTFEELGFIQTVKTTEENLTMNEDDMTVQLITPQDINRYKHIYNYLHIGLVQIAFKPLTLQGLPESFLAVLRDARNKNWKQSLMGIIESSLSHGPVYFNVYPNLQLSLSDRNIFQALTLNVKTHGYNYLPGSEVICICYRIYFKPLKTMNPKCKKVNKPINETILIESNFDMSKVTTRKAIKWDEIKFPQHWILEDNIPPTPLINNNIESIIQTSDGLLL</sequence>
<evidence type="ECO:0000313" key="2">
    <source>
        <dbReference type="Proteomes" id="UP000235145"/>
    </source>
</evidence>
<dbReference type="Pfam" id="PF01107">
    <property type="entry name" value="MP"/>
    <property type="match status" value="1"/>
</dbReference>
<comment type="caution">
    <text evidence="1">The sequence shown here is derived from an EMBL/GenBank/DDBJ whole genome shotgun (WGS) entry which is preliminary data.</text>
</comment>